<keyword evidence="1 5" id="KW-0597">Phosphoprotein</keyword>
<keyword evidence="3" id="KW-0238">DNA-binding</keyword>
<dbReference type="EMBL" id="JANWGH010000001">
    <property type="protein sequence ID" value="MCS5490182.1"/>
    <property type="molecule type" value="Genomic_DNA"/>
</dbReference>
<name>A0ABT2G503_9BACT</name>
<dbReference type="PROSITE" id="PS50043">
    <property type="entry name" value="HTH_LUXR_2"/>
    <property type="match status" value="1"/>
</dbReference>
<dbReference type="Gene3D" id="3.40.50.2300">
    <property type="match status" value="1"/>
</dbReference>
<dbReference type="Pfam" id="PF00072">
    <property type="entry name" value="Response_reg"/>
    <property type="match status" value="1"/>
</dbReference>
<dbReference type="Pfam" id="PF00196">
    <property type="entry name" value="GerE"/>
    <property type="match status" value="1"/>
</dbReference>
<dbReference type="InterPro" id="IPR016032">
    <property type="entry name" value="Sig_transdc_resp-reg_C-effctor"/>
</dbReference>
<feature type="modified residue" description="4-aspartylphosphate" evidence="5">
    <location>
        <position position="50"/>
    </location>
</feature>
<dbReference type="InterPro" id="IPR001789">
    <property type="entry name" value="Sig_transdc_resp-reg_receiver"/>
</dbReference>
<evidence type="ECO:0000256" key="2">
    <source>
        <dbReference type="ARBA" id="ARBA00023015"/>
    </source>
</evidence>
<evidence type="ECO:0000313" key="8">
    <source>
        <dbReference type="EMBL" id="MCS5490182.1"/>
    </source>
</evidence>
<proteinExistence type="predicted"/>
<dbReference type="PRINTS" id="PR00038">
    <property type="entry name" value="HTHLUXR"/>
</dbReference>
<dbReference type="SMART" id="SM00421">
    <property type="entry name" value="HTH_LUXR"/>
    <property type="match status" value="1"/>
</dbReference>
<dbReference type="PANTHER" id="PTHR43214:SF24">
    <property type="entry name" value="TRANSCRIPTIONAL REGULATORY PROTEIN NARL-RELATED"/>
    <property type="match status" value="1"/>
</dbReference>
<reference evidence="8 9" key="1">
    <citation type="submission" date="2022-08" db="EMBL/GenBank/DDBJ databases">
        <title>Algoriphagus sp. CAU 1643 isolated from mud.</title>
        <authorList>
            <person name="Kim W."/>
        </authorList>
    </citation>
    <scope>NUCLEOTIDE SEQUENCE [LARGE SCALE GENOMIC DNA]</scope>
    <source>
        <strain evidence="8 9">CAU 1643</strain>
    </source>
</reference>
<evidence type="ECO:0000259" key="7">
    <source>
        <dbReference type="PROSITE" id="PS50110"/>
    </source>
</evidence>
<dbReference type="CDD" id="cd06170">
    <property type="entry name" value="LuxR_C_like"/>
    <property type="match status" value="1"/>
</dbReference>
<sequence length="206" mass="23181">MIFEDNENLRDSLEVLINNSGEYQVLAGFSNVLNAKEQIENLRPDVVILDIDMPVKSGITAIPQIKEIDPKISIVIYTQFEDDDKIFDSLCAGADGYILKKTSPILLFQALKEVREGGAPLSPTIAKKVLATFHKSPNQVLRYNLTPREIEVLKLLIKGYSIKYIASELFVSYDTCKSHLKNIYTKLHVNCGKEAIAKVLEERIIL</sequence>
<keyword evidence="9" id="KW-1185">Reference proteome</keyword>
<evidence type="ECO:0000256" key="1">
    <source>
        <dbReference type="ARBA" id="ARBA00022553"/>
    </source>
</evidence>
<dbReference type="SUPFAM" id="SSF46894">
    <property type="entry name" value="C-terminal effector domain of the bipartite response regulators"/>
    <property type="match status" value="1"/>
</dbReference>
<dbReference type="InterPro" id="IPR000792">
    <property type="entry name" value="Tscrpt_reg_LuxR_C"/>
</dbReference>
<feature type="domain" description="HTH luxR-type" evidence="6">
    <location>
        <begin position="134"/>
        <end position="203"/>
    </location>
</feature>
<protein>
    <submittedName>
        <fullName evidence="8">Response regulator transcription factor</fullName>
    </submittedName>
</protein>
<dbReference type="InterPro" id="IPR058245">
    <property type="entry name" value="NreC/VraR/RcsB-like_REC"/>
</dbReference>
<accession>A0ABT2G503</accession>
<keyword evidence="2" id="KW-0805">Transcription regulation</keyword>
<evidence type="ECO:0000313" key="9">
    <source>
        <dbReference type="Proteomes" id="UP001206788"/>
    </source>
</evidence>
<evidence type="ECO:0000259" key="6">
    <source>
        <dbReference type="PROSITE" id="PS50043"/>
    </source>
</evidence>
<evidence type="ECO:0000256" key="4">
    <source>
        <dbReference type="ARBA" id="ARBA00023163"/>
    </source>
</evidence>
<comment type="caution">
    <text evidence="8">The sequence shown here is derived from an EMBL/GenBank/DDBJ whole genome shotgun (WGS) entry which is preliminary data.</text>
</comment>
<gene>
    <name evidence="8" type="ORF">NY014_07065</name>
</gene>
<dbReference type="SUPFAM" id="SSF52172">
    <property type="entry name" value="CheY-like"/>
    <property type="match status" value="1"/>
</dbReference>
<dbReference type="CDD" id="cd17535">
    <property type="entry name" value="REC_NarL-like"/>
    <property type="match status" value="1"/>
</dbReference>
<dbReference type="PROSITE" id="PS50110">
    <property type="entry name" value="RESPONSE_REGULATORY"/>
    <property type="match status" value="1"/>
</dbReference>
<dbReference type="Proteomes" id="UP001206788">
    <property type="component" value="Unassembled WGS sequence"/>
</dbReference>
<organism evidence="8 9">
    <name type="scientific">Algoriphagus limi</name>
    <dbReference type="NCBI Taxonomy" id="2975273"/>
    <lineage>
        <taxon>Bacteria</taxon>
        <taxon>Pseudomonadati</taxon>
        <taxon>Bacteroidota</taxon>
        <taxon>Cytophagia</taxon>
        <taxon>Cytophagales</taxon>
        <taxon>Cyclobacteriaceae</taxon>
        <taxon>Algoriphagus</taxon>
    </lineage>
</organism>
<evidence type="ECO:0000256" key="5">
    <source>
        <dbReference type="PROSITE-ProRule" id="PRU00169"/>
    </source>
</evidence>
<dbReference type="InterPro" id="IPR011006">
    <property type="entry name" value="CheY-like_superfamily"/>
</dbReference>
<dbReference type="InterPro" id="IPR039420">
    <property type="entry name" value="WalR-like"/>
</dbReference>
<feature type="domain" description="Response regulatory" evidence="7">
    <location>
        <begin position="1"/>
        <end position="115"/>
    </location>
</feature>
<keyword evidence="4" id="KW-0804">Transcription</keyword>
<dbReference type="SMART" id="SM00448">
    <property type="entry name" value="REC"/>
    <property type="match status" value="1"/>
</dbReference>
<evidence type="ECO:0000256" key="3">
    <source>
        <dbReference type="ARBA" id="ARBA00023125"/>
    </source>
</evidence>
<dbReference type="RefSeq" id="WP_259413858.1">
    <property type="nucleotide sequence ID" value="NZ_JANWGH010000001.1"/>
</dbReference>
<dbReference type="PANTHER" id="PTHR43214">
    <property type="entry name" value="TWO-COMPONENT RESPONSE REGULATOR"/>
    <property type="match status" value="1"/>
</dbReference>